<dbReference type="OrthoDB" id="2444174at2759"/>
<dbReference type="Proteomes" id="UP000023623">
    <property type="component" value="Unassembled WGS sequence"/>
</dbReference>
<feature type="domain" description="Mtf2-like C-terminal" evidence="2">
    <location>
        <begin position="191"/>
        <end position="395"/>
    </location>
</feature>
<protein>
    <recommendedName>
        <fullName evidence="2">Mtf2-like C-terminal domain-containing protein</fullName>
    </recommendedName>
</protein>
<feature type="compositionally biased region" description="Polar residues" evidence="1">
    <location>
        <begin position="385"/>
        <end position="400"/>
    </location>
</feature>
<dbReference type="GO" id="GO:0005739">
    <property type="term" value="C:mitochondrion"/>
    <property type="evidence" value="ECO:0007669"/>
    <property type="project" value="InterPro"/>
</dbReference>
<evidence type="ECO:0000259" key="2">
    <source>
        <dbReference type="Pfam" id="PF19189"/>
    </source>
</evidence>
<keyword evidence="4" id="KW-1185">Reference proteome</keyword>
<dbReference type="EMBL" id="KK208944">
    <property type="protein sequence ID" value="EZF68967.1"/>
    <property type="molecule type" value="Genomic_DNA"/>
</dbReference>
<dbReference type="HOGENOM" id="CLU_047842_1_0_1"/>
<name>A0A022XE78_TRISD</name>
<feature type="region of interest" description="Disordered" evidence="1">
    <location>
        <begin position="377"/>
        <end position="400"/>
    </location>
</feature>
<feature type="region of interest" description="Disordered" evidence="1">
    <location>
        <begin position="33"/>
        <end position="107"/>
    </location>
</feature>
<reference evidence="3 4" key="1">
    <citation type="submission" date="2014-02" db="EMBL/GenBank/DDBJ databases">
        <title>The Genome Sequence of Trichophyton rubrum (morphotype soudanense) CBS 452.61.</title>
        <authorList>
            <consortium name="The Broad Institute Genomics Platform"/>
            <person name="Cuomo C.A."/>
            <person name="White T.C."/>
            <person name="Graser Y."/>
            <person name="Martinez-Rossi N."/>
            <person name="Heitman J."/>
            <person name="Young S.K."/>
            <person name="Zeng Q."/>
            <person name="Gargeya S."/>
            <person name="Abouelleil A."/>
            <person name="Alvarado L."/>
            <person name="Chapman S.B."/>
            <person name="Gainer-Dewar J."/>
            <person name="Goldberg J."/>
            <person name="Griggs A."/>
            <person name="Gujja S."/>
            <person name="Hansen M."/>
            <person name="Howarth C."/>
            <person name="Imamovic A."/>
            <person name="Larimer J."/>
            <person name="Martinez D."/>
            <person name="Murphy C."/>
            <person name="Pearson M.D."/>
            <person name="Persinoti G."/>
            <person name="Poon T."/>
            <person name="Priest M."/>
            <person name="Roberts A.D."/>
            <person name="Saif S."/>
            <person name="Shea T.D."/>
            <person name="Sykes S.N."/>
            <person name="Wortman J."/>
            <person name="Nusbaum C."/>
            <person name="Birren B."/>
        </authorList>
    </citation>
    <scope>NUCLEOTIDE SEQUENCE [LARGE SCALE GENOMIC DNA]</scope>
    <source>
        <strain evidence="3 4">CBS 452.61</strain>
    </source>
</reference>
<evidence type="ECO:0000313" key="4">
    <source>
        <dbReference type="Proteomes" id="UP000023623"/>
    </source>
</evidence>
<feature type="compositionally biased region" description="Polar residues" evidence="1">
    <location>
        <begin position="43"/>
        <end position="53"/>
    </location>
</feature>
<feature type="compositionally biased region" description="Polar residues" evidence="1">
    <location>
        <begin position="134"/>
        <end position="143"/>
    </location>
</feature>
<evidence type="ECO:0000313" key="3">
    <source>
        <dbReference type="EMBL" id="EZF68967.1"/>
    </source>
</evidence>
<dbReference type="InterPro" id="IPR040009">
    <property type="entry name" value="Mtf2/C5D6.12-like"/>
</dbReference>
<dbReference type="PANTHER" id="PTHR39468">
    <property type="entry name" value="CHROMOSOME 7, WHOLE GENOME SHOTGUN SEQUENCE"/>
    <property type="match status" value="1"/>
</dbReference>
<gene>
    <name evidence="3" type="ORF">H105_08514</name>
</gene>
<dbReference type="PANTHER" id="PTHR39468:SF1">
    <property type="entry name" value="MTF2-LIKE C-TERMINAL DOMAIN-CONTAINING PROTEIN"/>
    <property type="match status" value="1"/>
</dbReference>
<accession>A0A022XE78</accession>
<dbReference type="InterPro" id="IPR043837">
    <property type="entry name" value="Mtf2-like_C"/>
</dbReference>
<sequence length="447" mass="50047">MPKPHGLVSLCREPTHLPFLYLTTTLTAPVHRAQPNQPRLPAGNQQRCPFSNSSRHELRSYPGRRHAKSQAPISTPAPRNSRVTGRFSVPQNGNTSANDSSSAQDNREIKNIFSSVLKTMSELNSRSSRKKLQQPLNTLSNSGLEKANVNDKLHNFQLTKVDPSSPDEAKFAGIDLSVAAFAVAQTETKRICKEIDDAVMDGKGDLGIWKVCENMIFPMLKQAGLDEILSSGSTASVSESGDNASGNLCNLPNKYNNTPCQPICVHPDIPIVTVVRHVYPATLLHALRILQNKFPMSPLTIRLFESIRSHGRASFVIGSSKELFHELIDFRWRVHNDLPSIVSLLKEMEENGIDFDKRTLELVERIRQRGARAILKARQSDGRNKNSSIKSRNRRTGSNAGVSWWDSPAIRKAYRELTSWAKGMDAQIREFKELEEKAQELWSIKRP</sequence>
<evidence type="ECO:0000256" key="1">
    <source>
        <dbReference type="SAM" id="MobiDB-lite"/>
    </source>
</evidence>
<dbReference type="Pfam" id="PF19189">
    <property type="entry name" value="Mtf2"/>
    <property type="match status" value="1"/>
</dbReference>
<feature type="compositionally biased region" description="Polar residues" evidence="1">
    <location>
        <begin position="71"/>
        <end position="104"/>
    </location>
</feature>
<proteinExistence type="predicted"/>
<organism evidence="3 4">
    <name type="scientific">Trichophyton soudanense CBS 452.61</name>
    <dbReference type="NCBI Taxonomy" id="1215331"/>
    <lineage>
        <taxon>Eukaryota</taxon>
        <taxon>Fungi</taxon>
        <taxon>Dikarya</taxon>
        <taxon>Ascomycota</taxon>
        <taxon>Pezizomycotina</taxon>
        <taxon>Eurotiomycetes</taxon>
        <taxon>Eurotiomycetidae</taxon>
        <taxon>Onygenales</taxon>
        <taxon>Arthrodermataceae</taxon>
        <taxon>Trichophyton</taxon>
    </lineage>
</organism>
<dbReference type="AlphaFoldDB" id="A0A022XE78"/>
<feature type="region of interest" description="Disordered" evidence="1">
    <location>
        <begin position="124"/>
        <end position="144"/>
    </location>
</feature>